<evidence type="ECO:0000313" key="3">
    <source>
        <dbReference type="EMBL" id="MBS2553115.1"/>
    </source>
</evidence>
<dbReference type="Gene3D" id="3.20.20.100">
    <property type="entry name" value="NADP-dependent oxidoreductase domain"/>
    <property type="match status" value="1"/>
</dbReference>
<dbReference type="Proteomes" id="UP000730482">
    <property type="component" value="Unassembled WGS sequence"/>
</dbReference>
<dbReference type="PANTHER" id="PTHR43364">
    <property type="entry name" value="NADH-SPECIFIC METHYLGLYOXAL REDUCTASE-RELATED"/>
    <property type="match status" value="1"/>
</dbReference>
<protein>
    <submittedName>
        <fullName evidence="3">Aldo/keto reductase</fullName>
    </submittedName>
</protein>
<keyword evidence="4" id="KW-1185">Reference proteome</keyword>
<dbReference type="EMBL" id="JAAFYZ010000232">
    <property type="protein sequence ID" value="MBS2553115.1"/>
    <property type="molecule type" value="Genomic_DNA"/>
</dbReference>
<dbReference type="Pfam" id="PF00248">
    <property type="entry name" value="Aldo_ket_red"/>
    <property type="match status" value="1"/>
</dbReference>
<dbReference type="InterPro" id="IPR036812">
    <property type="entry name" value="NAD(P)_OxRdtase_dom_sf"/>
</dbReference>
<dbReference type="PANTHER" id="PTHR43364:SF4">
    <property type="entry name" value="NAD(P)-LINKED OXIDOREDUCTASE SUPERFAMILY PROTEIN"/>
    <property type="match status" value="1"/>
</dbReference>
<sequence>MTNETTQQSTNTALDTARLGTTDLTITRVGFGSWAVSGSGWSYSWGATDDAESVAAIRHAVDSGVNWIDTAPVYGLGHSEELVGKAVSAYSEADRPYLFTKAGLVWDPENPQAAPIRTMRPAGVRRELEASLRRLGVEQIDLYQVHWPDTGKALSFVPGDAGDGSVSPDHTPLAEYWQLMADLKAEGKVRAIALSNHSAEELAVAESIAHVDAVQPPFSAINRSAAADIAWAKAHDTGVIVYSPMQSGLLTGAFSAERVANLPADDWRRESADFTSGLAANLQVAEALRPIAARHGVSVAEVAIAWTLAWPGVTGAIVGARKAAQVDGWLHAGALRLTEQDRAEVTAAIRVSGAGFGPATATA</sequence>
<evidence type="ECO:0000313" key="4">
    <source>
        <dbReference type="Proteomes" id="UP000730482"/>
    </source>
</evidence>
<proteinExistence type="predicted"/>
<reference evidence="3 4" key="1">
    <citation type="submission" date="2020-02" db="EMBL/GenBank/DDBJ databases">
        <title>Acidophilic actinobacteria isolated from forest soil.</title>
        <authorList>
            <person name="Golinska P."/>
        </authorList>
    </citation>
    <scope>NUCLEOTIDE SEQUENCE [LARGE SCALE GENOMIC DNA]</scope>
    <source>
        <strain evidence="3 4">NL8</strain>
    </source>
</reference>
<accession>A0ABS5L435</accession>
<dbReference type="CDD" id="cd19102">
    <property type="entry name" value="AKR_unchar"/>
    <property type="match status" value="1"/>
</dbReference>
<dbReference type="RefSeq" id="WP_212019349.1">
    <property type="nucleotide sequence ID" value="NZ_JAAFYZ010000232.1"/>
</dbReference>
<keyword evidence="1" id="KW-0560">Oxidoreductase</keyword>
<evidence type="ECO:0000259" key="2">
    <source>
        <dbReference type="Pfam" id="PF00248"/>
    </source>
</evidence>
<evidence type="ECO:0000256" key="1">
    <source>
        <dbReference type="ARBA" id="ARBA00023002"/>
    </source>
</evidence>
<name>A0ABS5L435_9ACTN</name>
<dbReference type="InterPro" id="IPR023210">
    <property type="entry name" value="NADP_OxRdtase_dom"/>
</dbReference>
<gene>
    <name evidence="3" type="ORF">KGQ19_40305</name>
</gene>
<feature type="domain" description="NADP-dependent oxidoreductase" evidence="2">
    <location>
        <begin position="29"/>
        <end position="348"/>
    </location>
</feature>
<dbReference type="SUPFAM" id="SSF51430">
    <property type="entry name" value="NAD(P)-linked oxidoreductase"/>
    <property type="match status" value="1"/>
</dbReference>
<dbReference type="InterPro" id="IPR050523">
    <property type="entry name" value="AKR_Detox_Biosynth"/>
</dbReference>
<comment type="caution">
    <text evidence="3">The sequence shown here is derived from an EMBL/GenBank/DDBJ whole genome shotgun (WGS) entry which is preliminary data.</text>
</comment>
<organism evidence="3 4">
    <name type="scientific">Catenulispora pinistramenti</name>
    <dbReference type="NCBI Taxonomy" id="2705254"/>
    <lineage>
        <taxon>Bacteria</taxon>
        <taxon>Bacillati</taxon>
        <taxon>Actinomycetota</taxon>
        <taxon>Actinomycetes</taxon>
        <taxon>Catenulisporales</taxon>
        <taxon>Catenulisporaceae</taxon>
        <taxon>Catenulispora</taxon>
    </lineage>
</organism>